<dbReference type="GO" id="GO:0016020">
    <property type="term" value="C:membrane"/>
    <property type="evidence" value="ECO:0007669"/>
    <property type="project" value="GOC"/>
</dbReference>
<dbReference type="InterPro" id="IPR003737">
    <property type="entry name" value="GlcNAc_PI_deacetylase-related"/>
</dbReference>
<evidence type="ECO:0000256" key="3">
    <source>
        <dbReference type="SAM" id="Phobius"/>
    </source>
</evidence>
<dbReference type="SUPFAM" id="SSF102588">
    <property type="entry name" value="LmbE-like"/>
    <property type="match status" value="1"/>
</dbReference>
<protein>
    <recommendedName>
        <fullName evidence="2">N-acetylglucosaminylphosphatidylinositol deacetylase</fullName>
        <ecNumber evidence="2">3.5.1.89</ecNumber>
    </recommendedName>
</protein>
<dbReference type="GO" id="GO:0005783">
    <property type="term" value="C:endoplasmic reticulum"/>
    <property type="evidence" value="ECO:0007669"/>
    <property type="project" value="TreeGrafter"/>
</dbReference>
<dbReference type="GO" id="GO:0000225">
    <property type="term" value="F:N-acetylglucosaminylphosphatidylinositol deacetylase activity"/>
    <property type="evidence" value="ECO:0007669"/>
    <property type="project" value="UniProtKB-EC"/>
</dbReference>
<reference evidence="4 5" key="1">
    <citation type="submission" date="2020-10" db="EMBL/GenBank/DDBJ databases">
        <title>The Coptis chinensis genome and diversification of protoberbering-type alkaloids.</title>
        <authorList>
            <person name="Wang B."/>
            <person name="Shu S."/>
            <person name="Song C."/>
            <person name="Liu Y."/>
        </authorList>
    </citation>
    <scope>NUCLEOTIDE SEQUENCE [LARGE SCALE GENOMIC DNA]</scope>
    <source>
        <strain evidence="4">HL-2020</strain>
        <tissue evidence="4">Leaf</tissue>
    </source>
</reference>
<dbReference type="AlphaFoldDB" id="A0A835HZN3"/>
<dbReference type="PANTHER" id="PTHR12993">
    <property type="entry name" value="N-ACETYLGLUCOSAMINYL-PHOSPHATIDYLINOSITOL DE-N-ACETYLASE-RELATED"/>
    <property type="match status" value="1"/>
</dbReference>
<dbReference type="GO" id="GO:0006506">
    <property type="term" value="P:GPI anchor biosynthetic process"/>
    <property type="evidence" value="ECO:0007669"/>
    <property type="project" value="UniProtKB-UniPathway"/>
</dbReference>
<keyword evidence="3" id="KW-0812">Transmembrane</keyword>
<comment type="similarity">
    <text evidence="1">Belongs to the PIGL family.</text>
</comment>
<dbReference type="EMBL" id="JADFTS010000004">
    <property type="protein sequence ID" value="KAF9609905.1"/>
    <property type="molecule type" value="Genomic_DNA"/>
</dbReference>
<dbReference type="Pfam" id="PF02585">
    <property type="entry name" value="PIG-L"/>
    <property type="match status" value="1"/>
</dbReference>
<keyword evidence="5" id="KW-1185">Reference proteome</keyword>
<keyword evidence="3" id="KW-1133">Transmembrane helix</keyword>
<organism evidence="4 5">
    <name type="scientific">Coptis chinensis</name>
    <dbReference type="NCBI Taxonomy" id="261450"/>
    <lineage>
        <taxon>Eukaryota</taxon>
        <taxon>Viridiplantae</taxon>
        <taxon>Streptophyta</taxon>
        <taxon>Embryophyta</taxon>
        <taxon>Tracheophyta</taxon>
        <taxon>Spermatophyta</taxon>
        <taxon>Magnoliopsida</taxon>
        <taxon>Ranunculales</taxon>
        <taxon>Ranunculaceae</taxon>
        <taxon>Coptidoideae</taxon>
        <taxon>Coptis</taxon>
    </lineage>
</organism>
<gene>
    <name evidence="4" type="ORF">IFM89_018998</name>
</gene>
<keyword evidence="3" id="KW-0472">Membrane</keyword>
<dbReference type="OrthoDB" id="440160at2759"/>
<dbReference type="UniPathway" id="UPA00196"/>
<dbReference type="InterPro" id="IPR024078">
    <property type="entry name" value="LmbE-like_dom_sf"/>
</dbReference>
<accession>A0A835HZN3</accession>
<feature type="transmembrane region" description="Helical" evidence="3">
    <location>
        <begin position="28"/>
        <end position="48"/>
    </location>
</feature>
<sequence>MQDASQTSPVEIVQSNVHHHPGARYMDWFLVFIFLLLLWVVSLCKVIYASCLPTVSFLSKGEDAQKRKVMLVVAHPDDEAMFFSPTILYLTLKGHTVHILCLSTGNADGKGNVRKEELYHACSSLKVPRQHIKILDHPDLQDGFDNMWSAIHISKIIQEETASQGIDLLITFDSYGISGHQNHRDLHNGICTFLCEESQRGIEAWELLSTSIIRKYSGPMDLWLSALLASSSRGQMHCLLNEHPVKSFMAMAQHQSQWIWFRKLFVIFSSYTYVNTLRKINL</sequence>
<comment type="caution">
    <text evidence="4">The sequence shown here is derived from an EMBL/GenBank/DDBJ whole genome shotgun (WGS) entry which is preliminary data.</text>
</comment>
<dbReference type="PANTHER" id="PTHR12993:SF11">
    <property type="entry name" value="N-ACETYLGLUCOSAMINYL-PHOSPHATIDYLINOSITOL DE-N-ACETYLASE"/>
    <property type="match status" value="1"/>
</dbReference>
<evidence type="ECO:0000313" key="5">
    <source>
        <dbReference type="Proteomes" id="UP000631114"/>
    </source>
</evidence>
<evidence type="ECO:0000256" key="2">
    <source>
        <dbReference type="ARBA" id="ARBA00012176"/>
    </source>
</evidence>
<evidence type="ECO:0000256" key="1">
    <source>
        <dbReference type="ARBA" id="ARBA00006066"/>
    </source>
</evidence>
<evidence type="ECO:0000313" key="4">
    <source>
        <dbReference type="EMBL" id="KAF9609905.1"/>
    </source>
</evidence>
<dbReference type="EC" id="3.5.1.89" evidence="2"/>
<dbReference type="Proteomes" id="UP000631114">
    <property type="component" value="Unassembled WGS sequence"/>
</dbReference>
<name>A0A835HZN3_9MAGN</name>
<proteinExistence type="inferred from homology"/>
<dbReference type="Gene3D" id="3.40.50.10320">
    <property type="entry name" value="LmbE-like"/>
    <property type="match status" value="1"/>
</dbReference>